<dbReference type="EnsemblPlants" id="AVESA.00010b.r2.3CG0462170.1">
    <property type="protein sequence ID" value="AVESA.00010b.r2.3CG0462170.1.CDS.1"/>
    <property type="gene ID" value="AVESA.00010b.r2.3CG0462170"/>
</dbReference>
<sequence length="418" mass="46197">MAGDGGGAPSQPHCHGQQVDGNPAPVARSLPRPRLAEQGGGGDDGVPDALSEAGPTRSTKRRRAMVGSLAWGARYRALAAPPLLWLVLRDGTYLTLPDGAKHQMPIDYFEDVDFCLSTGSLLFLVYCDRSCCLMNPSTGKTTLQQISLDREDLDIMRDNYERISKVVVSDKIVALLASDKVKIFTRGKPRGTGSCPPKVWVPPGNTHVIDIAIFQKKLYILIAEYGYGYVLPPELHVLDTSHEQAGVRSVQCIRATPRNCVEPPDHQLAIFYYLVPSGRRLLLVERQIDVELSSDPFIVRPIRSRIEVSEAVDLIGGGSPGHWSKVDTLMGRALFVSLGCSVSLPAQRGAQEDCVYFMTERKWSLPRKLERRPEDDLFDCVMYNMRDETVTPLSLETAATEASHDGLWHPTWLFPANS</sequence>
<accession>A0ACD5VKP7</accession>
<reference evidence="1" key="1">
    <citation type="submission" date="2021-05" db="EMBL/GenBank/DDBJ databases">
        <authorList>
            <person name="Scholz U."/>
            <person name="Mascher M."/>
            <person name="Fiebig A."/>
        </authorList>
    </citation>
    <scope>NUCLEOTIDE SEQUENCE [LARGE SCALE GENOMIC DNA]</scope>
</reference>
<organism evidence="1 2">
    <name type="scientific">Avena sativa</name>
    <name type="common">Oat</name>
    <dbReference type="NCBI Taxonomy" id="4498"/>
    <lineage>
        <taxon>Eukaryota</taxon>
        <taxon>Viridiplantae</taxon>
        <taxon>Streptophyta</taxon>
        <taxon>Embryophyta</taxon>
        <taxon>Tracheophyta</taxon>
        <taxon>Spermatophyta</taxon>
        <taxon>Magnoliopsida</taxon>
        <taxon>Liliopsida</taxon>
        <taxon>Poales</taxon>
        <taxon>Poaceae</taxon>
        <taxon>BOP clade</taxon>
        <taxon>Pooideae</taxon>
        <taxon>Poodae</taxon>
        <taxon>Poeae</taxon>
        <taxon>Poeae Chloroplast Group 1 (Aveneae type)</taxon>
        <taxon>Aveninae</taxon>
        <taxon>Avena</taxon>
    </lineage>
</organism>
<keyword evidence="2" id="KW-1185">Reference proteome</keyword>
<proteinExistence type="predicted"/>
<name>A0ACD5VKP7_AVESA</name>
<evidence type="ECO:0000313" key="1">
    <source>
        <dbReference type="EnsemblPlants" id="AVESA.00010b.r2.3CG0462170.1.CDS.1"/>
    </source>
</evidence>
<reference evidence="1" key="2">
    <citation type="submission" date="2025-09" db="UniProtKB">
        <authorList>
            <consortium name="EnsemblPlants"/>
        </authorList>
    </citation>
    <scope>IDENTIFICATION</scope>
</reference>
<dbReference type="Proteomes" id="UP001732700">
    <property type="component" value="Chromosome 3C"/>
</dbReference>
<protein>
    <submittedName>
        <fullName evidence="1">Uncharacterized protein</fullName>
    </submittedName>
</protein>
<evidence type="ECO:0000313" key="2">
    <source>
        <dbReference type="Proteomes" id="UP001732700"/>
    </source>
</evidence>